<name>A0ACD3BHL3_9AGAR</name>
<dbReference type="Proteomes" id="UP000308600">
    <property type="component" value="Unassembled WGS sequence"/>
</dbReference>
<keyword evidence="2" id="KW-1185">Reference proteome</keyword>
<organism evidence="1 2">
    <name type="scientific">Pluteus cervinus</name>
    <dbReference type="NCBI Taxonomy" id="181527"/>
    <lineage>
        <taxon>Eukaryota</taxon>
        <taxon>Fungi</taxon>
        <taxon>Dikarya</taxon>
        <taxon>Basidiomycota</taxon>
        <taxon>Agaricomycotina</taxon>
        <taxon>Agaricomycetes</taxon>
        <taxon>Agaricomycetidae</taxon>
        <taxon>Agaricales</taxon>
        <taxon>Pluteineae</taxon>
        <taxon>Pluteaceae</taxon>
        <taxon>Pluteus</taxon>
    </lineage>
</organism>
<dbReference type="EMBL" id="ML208259">
    <property type="protein sequence ID" value="TFK77254.1"/>
    <property type="molecule type" value="Genomic_DNA"/>
</dbReference>
<evidence type="ECO:0000313" key="1">
    <source>
        <dbReference type="EMBL" id="TFK77254.1"/>
    </source>
</evidence>
<protein>
    <submittedName>
        <fullName evidence="1">P-loop containing nucleoside triphosphate hydrolase protein</fullName>
    </submittedName>
</protein>
<keyword evidence="1" id="KW-0378">Hydrolase</keyword>
<sequence length="734" mass="82639">MPSFTEIRVKVHEVFGVKPCLWQVKVIQGILERKRDVVLVAGTGMGKTLTFLAPMVFRPKGSIQLIVAPLNLLGEQQVASLKKANLKGIFIGADTATYENFLAIEDGEYNCVIITPEQLVKEDGGFSRLCKKPGFQERLISVVFDEAHCVSTWADFRTGYKQAGLLRHTLGNIPFVAVSATMPQDIIKNVYEALEIREDDIILVRTSTDRPNIRLHVRDIKHTLDSYRDLEFVLGRWQQGNEKPKDPPEKFVVFFDEINESIRACVHMRKILATFGEEYRHKVVWFNSDMTDEFKREAVERFQNGELWGLFASEAFGLGMDLPDIRLVVQWRRVALLSTLWQRIGRGARNASLDATAVYLVEREYTDKNRQEQEEDKKEKERGENKKRKREDEEDRQDLPQPKRPRTSKDPAESQVLDPPTPSIESSKPFLDLGLLSDNDLLKRYASAEKPAPLGRRDATCVMDDFVNAGARRLGCRRRILNLYFGNSEASSDYIECSRQGCARCRAGMPAERQEVEDGGLGVADDEGMELDVAKPRICCDVCDGDNPFLAYAAPKHVESDKQPRKTPLTGKNPMPNKNVQKFADELEDLLEQQTLEAYDYGAFADIGSILVMPTNVFQRLILCIRHNKAPRSIDDLRRETQWDDVDSCGAHVVELINKHFPPQKPAPSSSATPTDDVLTIIMCNGVSSAPSQPRRCTRCRNTGHNVRTCPLPAPTGPHSVGTANGTKENLAPD</sequence>
<gene>
    <name evidence="1" type="ORF">BDN72DRAFT_953716</name>
</gene>
<evidence type="ECO:0000313" key="2">
    <source>
        <dbReference type="Proteomes" id="UP000308600"/>
    </source>
</evidence>
<reference evidence="1 2" key="1">
    <citation type="journal article" date="2019" name="Nat. Ecol. Evol.">
        <title>Megaphylogeny resolves global patterns of mushroom evolution.</title>
        <authorList>
            <person name="Varga T."/>
            <person name="Krizsan K."/>
            <person name="Foldi C."/>
            <person name="Dima B."/>
            <person name="Sanchez-Garcia M."/>
            <person name="Sanchez-Ramirez S."/>
            <person name="Szollosi G.J."/>
            <person name="Szarkandi J.G."/>
            <person name="Papp V."/>
            <person name="Albert L."/>
            <person name="Andreopoulos W."/>
            <person name="Angelini C."/>
            <person name="Antonin V."/>
            <person name="Barry K.W."/>
            <person name="Bougher N.L."/>
            <person name="Buchanan P."/>
            <person name="Buyck B."/>
            <person name="Bense V."/>
            <person name="Catcheside P."/>
            <person name="Chovatia M."/>
            <person name="Cooper J."/>
            <person name="Damon W."/>
            <person name="Desjardin D."/>
            <person name="Finy P."/>
            <person name="Geml J."/>
            <person name="Haridas S."/>
            <person name="Hughes K."/>
            <person name="Justo A."/>
            <person name="Karasinski D."/>
            <person name="Kautmanova I."/>
            <person name="Kiss B."/>
            <person name="Kocsube S."/>
            <person name="Kotiranta H."/>
            <person name="LaButti K.M."/>
            <person name="Lechner B.E."/>
            <person name="Liimatainen K."/>
            <person name="Lipzen A."/>
            <person name="Lukacs Z."/>
            <person name="Mihaltcheva S."/>
            <person name="Morgado L.N."/>
            <person name="Niskanen T."/>
            <person name="Noordeloos M.E."/>
            <person name="Ohm R.A."/>
            <person name="Ortiz-Santana B."/>
            <person name="Ovrebo C."/>
            <person name="Racz N."/>
            <person name="Riley R."/>
            <person name="Savchenko A."/>
            <person name="Shiryaev A."/>
            <person name="Soop K."/>
            <person name="Spirin V."/>
            <person name="Szebenyi C."/>
            <person name="Tomsovsky M."/>
            <person name="Tulloss R.E."/>
            <person name="Uehling J."/>
            <person name="Grigoriev I.V."/>
            <person name="Vagvolgyi C."/>
            <person name="Papp T."/>
            <person name="Martin F.M."/>
            <person name="Miettinen O."/>
            <person name="Hibbett D.S."/>
            <person name="Nagy L.G."/>
        </authorList>
    </citation>
    <scope>NUCLEOTIDE SEQUENCE [LARGE SCALE GENOMIC DNA]</scope>
    <source>
        <strain evidence="1 2">NL-1719</strain>
    </source>
</reference>
<accession>A0ACD3BHL3</accession>
<proteinExistence type="predicted"/>